<evidence type="ECO:0000256" key="11">
    <source>
        <dbReference type="ARBA" id="ARBA00023277"/>
    </source>
</evidence>
<dbReference type="AlphaFoldDB" id="A0A9P4KEL5"/>
<dbReference type="PANTHER" id="PTHR33353">
    <property type="entry name" value="PUTATIVE (AFU_ORTHOLOGUE AFUA_1G12560)-RELATED"/>
    <property type="match status" value="1"/>
</dbReference>
<keyword evidence="4" id="KW-0479">Metal-binding</keyword>
<comment type="cofactor">
    <cofactor evidence="1">
        <name>Cu(2+)</name>
        <dbReference type="ChEBI" id="CHEBI:29036"/>
    </cofactor>
</comment>
<feature type="domain" description="Auxiliary Activity family 9 catalytic" evidence="16">
    <location>
        <begin position="4"/>
        <end position="180"/>
    </location>
</feature>
<keyword evidence="5" id="KW-0732">Signal</keyword>
<keyword evidence="3" id="KW-0964">Secreted</keyword>
<accession>A0A9P4KEL5</accession>
<dbReference type="Proteomes" id="UP000800093">
    <property type="component" value="Unassembled WGS sequence"/>
</dbReference>
<evidence type="ECO:0000256" key="9">
    <source>
        <dbReference type="ARBA" id="ARBA00023033"/>
    </source>
</evidence>
<sequence length="198" mass="21545">MAPQYDIHSPNITCGRSAFASATRTETADVVAGSEMGFRVYAAQNSGREYSAAIFHEGPAQVYLAKAPNNELESFSGIGEEAAWFKIASFAAASATEWAVFQKDSVNFTIPPTTLAGKYLLRIEQFMPTATFNYTQWYVNCAHINIIGPGGGSIQGYDFAKFPGTYVIMDPGLWITVAQESREDLLSYSAPGPEVWKG</sequence>
<dbReference type="GO" id="GO:0005576">
    <property type="term" value="C:extracellular region"/>
    <property type="evidence" value="ECO:0007669"/>
    <property type="project" value="UniProtKB-SubCell"/>
</dbReference>
<dbReference type="PANTHER" id="PTHR33353:SF10">
    <property type="entry name" value="ENDO-BETA-1,4-GLUCANASE D"/>
    <property type="match status" value="1"/>
</dbReference>
<evidence type="ECO:0000256" key="13">
    <source>
        <dbReference type="ARBA" id="ARBA00044502"/>
    </source>
</evidence>
<evidence type="ECO:0000256" key="1">
    <source>
        <dbReference type="ARBA" id="ARBA00001973"/>
    </source>
</evidence>
<name>A0A9P4KEL5_9PLEO</name>
<protein>
    <recommendedName>
        <fullName evidence="15">lytic cellulose monooxygenase (C4-dehydrogenating)</fullName>
        <ecNumber evidence="15">1.14.99.56</ecNumber>
    </recommendedName>
</protein>
<proteinExistence type="inferred from homology"/>
<dbReference type="EMBL" id="ML986589">
    <property type="protein sequence ID" value="KAF2267774.1"/>
    <property type="molecule type" value="Genomic_DNA"/>
</dbReference>
<evidence type="ECO:0000256" key="2">
    <source>
        <dbReference type="ARBA" id="ARBA00004613"/>
    </source>
</evidence>
<evidence type="ECO:0000256" key="6">
    <source>
        <dbReference type="ARBA" id="ARBA00023001"/>
    </source>
</evidence>
<evidence type="ECO:0000256" key="7">
    <source>
        <dbReference type="ARBA" id="ARBA00023002"/>
    </source>
</evidence>
<reference evidence="18" key="1">
    <citation type="journal article" date="2020" name="Stud. Mycol.">
        <title>101 Dothideomycetes genomes: A test case for predicting lifestyles and emergence of pathogens.</title>
        <authorList>
            <person name="Haridas S."/>
            <person name="Albert R."/>
            <person name="Binder M."/>
            <person name="Bloem J."/>
            <person name="LaButti K."/>
            <person name="Salamov A."/>
            <person name="Andreopoulos B."/>
            <person name="Baker S."/>
            <person name="Barry K."/>
            <person name="Bills G."/>
            <person name="Bluhm B."/>
            <person name="Cannon C."/>
            <person name="Castanera R."/>
            <person name="Culley D."/>
            <person name="Daum C."/>
            <person name="Ezra D."/>
            <person name="Gonzalez J."/>
            <person name="Henrissat B."/>
            <person name="Kuo A."/>
            <person name="Liang C."/>
            <person name="Lipzen A."/>
            <person name="Lutzoni F."/>
            <person name="Magnuson J."/>
            <person name="Mondo S."/>
            <person name="Nolan M."/>
            <person name="Ohm R."/>
            <person name="Pangilinan J."/>
            <person name="Park H.-J."/>
            <person name="Ramirez L."/>
            <person name="Alfaro M."/>
            <person name="Sun H."/>
            <person name="Tritt A."/>
            <person name="Yoshinaga Y."/>
            <person name="Zwiers L.-H."/>
            <person name="Turgeon B."/>
            <person name="Goodwin S."/>
            <person name="Spatafora J."/>
            <person name="Crous P."/>
            <person name="Grigoriev I."/>
        </authorList>
    </citation>
    <scope>NUCLEOTIDE SEQUENCE [LARGE SCALE GENOMIC DNA]</scope>
    <source>
        <strain evidence="18">CBS 304.66</strain>
    </source>
</reference>
<keyword evidence="18" id="KW-1185">Reference proteome</keyword>
<keyword evidence="11" id="KW-0119">Carbohydrate metabolism</keyword>
<comment type="caution">
    <text evidence="17">The sequence shown here is derived from an EMBL/GenBank/DDBJ whole genome shotgun (WGS) entry which is preliminary data.</text>
</comment>
<dbReference type="GO" id="GO:0030245">
    <property type="term" value="P:cellulose catabolic process"/>
    <property type="evidence" value="ECO:0007669"/>
    <property type="project" value="UniProtKB-KW"/>
</dbReference>
<organism evidence="17 18">
    <name type="scientific">Lojkania enalia</name>
    <dbReference type="NCBI Taxonomy" id="147567"/>
    <lineage>
        <taxon>Eukaryota</taxon>
        <taxon>Fungi</taxon>
        <taxon>Dikarya</taxon>
        <taxon>Ascomycota</taxon>
        <taxon>Pezizomycotina</taxon>
        <taxon>Dothideomycetes</taxon>
        <taxon>Pleosporomycetidae</taxon>
        <taxon>Pleosporales</taxon>
        <taxon>Pleosporales incertae sedis</taxon>
        <taxon>Lojkania</taxon>
    </lineage>
</organism>
<dbReference type="InterPro" id="IPR005103">
    <property type="entry name" value="AA9_LPMO"/>
</dbReference>
<evidence type="ECO:0000256" key="4">
    <source>
        <dbReference type="ARBA" id="ARBA00022723"/>
    </source>
</evidence>
<dbReference type="EC" id="1.14.99.56" evidence="15"/>
<evidence type="ECO:0000259" key="16">
    <source>
        <dbReference type="Pfam" id="PF03443"/>
    </source>
</evidence>
<evidence type="ECO:0000256" key="15">
    <source>
        <dbReference type="ARBA" id="ARBA00047174"/>
    </source>
</evidence>
<evidence type="ECO:0000313" key="18">
    <source>
        <dbReference type="Proteomes" id="UP000800093"/>
    </source>
</evidence>
<keyword evidence="12" id="KW-0624">Polysaccharide degradation</keyword>
<dbReference type="InterPro" id="IPR049892">
    <property type="entry name" value="AA9"/>
</dbReference>
<dbReference type="Pfam" id="PF03443">
    <property type="entry name" value="AA9"/>
    <property type="match status" value="1"/>
</dbReference>
<comment type="catalytic activity">
    <reaction evidence="14">
        <text>[(1-&gt;4)-beta-D-glucosyl]n+m + reduced acceptor + O2 = 4-dehydro-beta-D-glucosyl-[(1-&gt;4)-beta-D-glucosyl]n-1 + [(1-&gt;4)-beta-D-glucosyl]m + acceptor + H2O.</text>
        <dbReference type="EC" id="1.14.99.56"/>
    </reaction>
</comment>
<comment type="similarity">
    <text evidence="13">Belongs to the polysaccharide monooxygenase AA9 family.</text>
</comment>
<keyword evidence="7" id="KW-0560">Oxidoreductase</keyword>
<gene>
    <name evidence="17" type="ORF">CC78DRAFT_489693</name>
</gene>
<evidence type="ECO:0000313" key="17">
    <source>
        <dbReference type="EMBL" id="KAF2267774.1"/>
    </source>
</evidence>
<dbReference type="OrthoDB" id="6038816at2759"/>
<keyword evidence="10" id="KW-1015">Disulfide bond</keyword>
<dbReference type="GO" id="GO:0004497">
    <property type="term" value="F:monooxygenase activity"/>
    <property type="evidence" value="ECO:0007669"/>
    <property type="project" value="UniProtKB-KW"/>
</dbReference>
<evidence type="ECO:0000256" key="10">
    <source>
        <dbReference type="ARBA" id="ARBA00023157"/>
    </source>
</evidence>
<evidence type="ECO:0000256" key="5">
    <source>
        <dbReference type="ARBA" id="ARBA00022729"/>
    </source>
</evidence>
<keyword evidence="6" id="KW-0136">Cellulose degradation</keyword>
<keyword evidence="9" id="KW-0503">Monooxygenase</keyword>
<keyword evidence="8" id="KW-0186">Copper</keyword>
<dbReference type="GO" id="GO:0046872">
    <property type="term" value="F:metal ion binding"/>
    <property type="evidence" value="ECO:0007669"/>
    <property type="project" value="UniProtKB-KW"/>
</dbReference>
<dbReference type="Gene3D" id="2.70.50.70">
    <property type="match status" value="1"/>
</dbReference>
<evidence type="ECO:0000256" key="8">
    <source>
        <dbReference type="ARBA" id="ARBA00023008"/>
    </source>
</evidence>
<comment type="subcellular location">
    <subcellularLocation>
        <location evidence="2">Secreted</location>
    </subcellularLocation>
</comment>
<evidence type="ECO:0000256" key="12">
    <source>
        <dbReference type="ARBA" id="ARBA00023326"/>
    </source>
</evidence>
<evidence type="ECO:0000256" key="3">
    <source>
        <dbReference type="ARBA" id="ARBA00022525"/>
    </source>
</evidence>
<evidence type="ECO:0000256" key="14">
    <source>
        <dbReference type="ARBA" id="ARBA00045077"/>
    </source>
</evidence>